<proteinExistence type="predicted"/>
<gene>
    <name evidence="1" type="ORF">SDC9_211530</name>
</gene>
<comment type="caution">
    <text evidence="1">The sequence shown here is derived from an EMBL/GenBank/DDBJ whole genome shotgun (WGS) entry which is preliminary data.</text>
</comment>
<name>A0A645JVP2_9ZZZZ</name>
<organism evidence="1">
    <name type="scientific">bioreactor metagenome</name>
    <dbReference type="NCBI Taxonomy" id="1076179"/>
    <lineage>
        <taxon>unclassified sequences</taxon>
        <taxon>metagenomes</taxon>
        <taxon>ecological metagenomes</taxon>
    </lineage>
</organism>
<reference evidence="1" key="1">
    <citation type="submission" date="2019-08" db="EMBL/GenBank/DDBJ databases">
        <authorList>
            <person name="Kucharzyk K."/>
            <person name="Murdoch R.W."/>
            <person name="Higgins S."/>
            <person name="Loffler F."/>
        </authorList>
    </citation>
    <scope>NUCLEOTIDE SEQUENCE</scope>
</reference>
<dbReference type="EMBL" id="VSSQ01143655">
    <property type="protein sequence ID" value="MPN63764.1"/>
    <property type="molecule type" value="Genomic_DNA"/>
</dbReference>
<dbReference type="AlphaFoldDB" id="A0A645JVP2"/>
<evidence type="ECO:0008006" key="2">
    <source>
        <dbReference type="Google" id="ProtNLM"/>
    </source>
</evidence>
<sequence length="150" mass="16354">MLTALENGIPPIVTLDWGDDNDLHPRNKQPVGEHAAALAAARIANKPLPASPIVKEVIPDGSVIRIRFETLSPLELSTSPRGWMLTDAEENIVEAVPRLISPDTVEVSSPGVQMPCALHYGWSNHPIVSLRNAEGPASPFRWFRAVSRPK</sequence>
<protein>
    <recommendedName>
        <fullName evidence="2">Sialate O-acetylesterase domain-containing protein</fullName>
    </recommendedName>
</protein>
<evidence type="ECO:0000313" key="1">
    <source>
        <dbReference type="EMBL" id="MPN63764.1"/>
    </source>
</evidence>
<accession>A0A645JVP2</accession>